<organism evidence="1 2">
    <name type="scientific">Pocillopora meandrina</name>
    <dbReference type="NCBI Taxonomy" id="46732"/>
    <lineage>
        <taxon>Eukaryota</taxon>
        <taxon>Metazoa</taxon>
        <taxon>Cnidaria</taxon>
        <taxon>Anthozoa</taxon>
        <taxon>Hexacorallia</taxon>
        <taxon>Scleractinia</taxon>
        <taxon>Astrocoeniina</taxon>
        <taxon>Pocilloporidae</taxon>
        <taxon>Pocillopora</taxon>
    </lineage>
</organism>
<dbReference type="AlphaFoldDB" id="A0AAU9Y279"/>
<name>A0AAU9Y279_9CNID</name>
<accession>A0AAU9Y279</accession>
<proteinExistence type="predicted"/>
<dbReference type="EMBL" id="CALNXJ010000112">
    <property type="protein sequence ID" value="CAH3165083.1"/>
    <property type="molecule type" value="Genomic_DNA"/>
</dbReference>
<dbReference type="Proteomes" id="UP001159428">
    <property type="component" value="Unassembled WGS sequence"/>
</dbReference>
<gene>
    <name evidence="1" type="ORF">PMEA_00003291</name>
</gene>
<reference evidence="1 2" key="1">
    <citation type="submission" date="2022-05" db="EMBL/GenBank/DDBJ databases">
        <authorList>
            <consortium name="Genoscope - CEA"/>
            <person name="William W."/>
        </authorList>
    </citation>
    <scope>NUCLEOTIDE SEQUENCE [LARGE SCALE GENOMIC DNA]</scope>
</reference>
<comment type="caution">
    <text evidence="1">The sequence shown here is derived from an EMBL/GenBank/DDBJ whole genome shotgun (WGS) entry which is preliminary data.</text>
</comment>
<keyword evidence="2" id="KW-1185">Reference proteome</keyword>
<dbReference type="PANTHER" id="PTHR46177">
    <property type="entry name" value="INTEGRASE CATALYTIC DOMAIN-CONTAINING PROTEIN"/>
    <property type="match status" value="1"/>
</dbReference>
<evidence type="ECO:0000313" key="1">
    <source>
        <dbReference type="EMBL" id="CAH3165083.1"/>
    </source>
</evidence>
<sequence length="188" mass="21472">MQRKIREQHKLAVPRNLVHVMGMVDPEGLTGRGNVGQKKRQRGATGSYFIMLSCIQGPNHTHSGDGHDKLMGFMNSTFPLAVYGLQDTSSAYILYLKLWTTNSDPKLISRWYMDHLYKTKVISKYLRLDKGTETGHMATIHAFLRQEQDEEADTVFYGPSTNNKVRQLTKHFPTIKHQFGAHLGFSEF</sequence>
<protein>
    <submittedName>
        <fullName evidence="1">Uncharacterized protein</fullName>
    </submittedName>
</protein>
<dbReference type="PANTHER" id="PTHR46177:SF1">
    <property type="entry name" value="INTEGRASE CATALYTIC DOMAIN-CONTAINING PROTEIN"/>
    <property type="match status" value="1"/>
</dbReference>
<evidence type="ECO:0000313" key="2">
    <source>
        <dbReference type="Proteomes" id="UP001159428"/>
    </source>
</evidence>